<dbReference type="Gene3D" id="1.20.1250.20">
    <property type="entry name" value="MFS general substrate transporter like domains"/>
    <property type="match status" value="1"/>
</dbReference>
<evidence type="ECO:0000259" key="8">
    <source>
        <dbReference type="PROSITE" id="PS50850"/>
    </source>
</evidence>
<evidence type="ECO:0000256" key="6">
    <source>
        <dbReference type="ARBA" id="ARBA00023136"/>
    </source>
</evidence>
<feature type="transmembrane region" description="Helical" evidence="7">
    <location>
        <begin position="52"/>
        <end position="74"/>
    </location>
</feature>
<keyword evidence="6 7" id="KW-0472">Membrane</keyword>
<dbReference type="PROSITE" id="PS50850">
    <property type="entry name" value="MFS"/>
    <property type="match status" value="1"/>
</dbReference>
<feature type="transmembrane region" description="Helical" evidence="7">
    <location>
        <begin position="21"/>
        <end position="40"/>
    </location>
</feature>
<dbReference type="InterPro" id="IPR001958">
    <property type="entry name" value="Tet-R_TetA/multi-R_MdtG-like"/>
</dbReference>
<dbReference type="Proteomes" id="UP000549616">
    <property type="component" value="Unassembled WGS sequence"/>
</dbReference>
<evidence type="ECO:0000313" key="9">
    <source>
        <dbReference type="EMBL" id="NYI92528.1"/>
    </source>
</evidence>
<dbReference type="EMBL" id="JACCFK010000002">
    <property type="protein sequence ID" value="NYI92528.1"/>
    <property type="molecule type" value="Genomic_DNA"/>
</dbReference>
<dbReference type="Pfam" id="PF05977">
    <property type="entry name" value="MFS_3"/>
    <property type="match status" value="1"/>
</dbReference>
<dbReference type="GO" id="GO:0022857">
    <property type="term" value="F:transmembrane transporter activity"/>
    <property type="evidence" value="ECO:0007669"/>
    <property type="project" value="InterPro"/>
</dbReference>
<feature type="transmembrane region" description="Helical" evidence="7">
    <location>
        <begin position="216"/>
        <end position="239"/>
    </location>
</feature>
<feature type="transmembrane region" description="Helical" evidence="7">
    <location>
        <begin position="144"/>
        <end position="168"/>
    </location>
</feature>
<dbReference type="SUPFAM" id="SSF103473">
    <property type="entry name" value="MFS general substrate transporter"/>
    <property type="match status" value="1"/>
</dbReference>
<feature type="domain" description="Major facilitator superfamily (MFS) profile" evidence="8">
    <location>
        <begin position="16"/>
        <end position="403"/>
    </location>
</feature>
<accession>A0A853BAX2</accession>
<feature type="transmembrane region" description="Helical" evidence="7">
    <location>
        <begin position="174"/>
        <end position="195"/>
    </location>
</feature>
<dbReference type="CDD" id="cd06173">
    <property type="entry name" value="MFS_MefA_like"/>
    <property type="match status" value="1"/>
</dbReference>
<evidence type="ECO:0000256" key="4">
    <source>
        <dbReference type="ARBA" id="ARBA00022692"/>
    </source>
</evidence>
<dbReference type="PANTHER" id="PTHR23513">
    <property type="entry name" value="INTEGRAL MEMBRANE EFFLUX PROTEIN-RELATED"/>
    <property type="match status" value="1"/>
</dbReference>
<keyword evidence="4 7" id="KW-0812">Transmembrane</keyword>
<dbReference type="PANTHER" id="PTHR23513:SF9">
    <property type="entry name" value="ENTEROBACTIN EXPORTER ENTS"/>
    <property type="match status" value="1"/>
</dbReference>
<proteinExistence type="predicted"/>
<dbReference type="InterPro" id="IPR036259">
    <property type="entry name" value="MFS_trans_sf"/>
</dbReference>
<evidence type="ECO:0000256" key="2">
    <source>
        <dbReference type="ARBA" id="ARBA00022448"/>
    </source>
</evidence>
<evidence type="ECO:0000313" key="10">
    <source>
        <dbReference type="Proteomes" id="UP000549616"/>
    </source>
</evidence>
<reference evidence="9 10" key="1">
    <citation type="submission" date="2020-07" db="EMBL/GenBank/DDBJ databases">
        <title>Sequencing the genomes of 1000 actinobacteria strains.</title>
        <authorList>
            <person name="Klenk H.-P."/>
        </authorList>
    </citation>
    <scope>NUCLEOTIDE SEQUENCE [LARGE SCALE GENOMIC DNA]</scope>
    <source>
        <strain evidence="9 10">DSM 104006</strain>
    </source>
</reference>
<keyword evidence="5 7" id="KW-1133">Transmembrane helix</keyword>
<sequence length="413" mass="42006">MTKLFIDLTPVRESRGFRVVFVARTVSLFGLGLSQVALPVQVFGLTGSSAQVGLVSLAMALALLCGTLLGGILADRGDRRTLIVRARTLAILAGVVLLVNAALPSPSLWALYLADVVNGFSGGLSSTVLMAVSPALVGRAQLPAAGALMTLTTQVGLIVSPSIGGLLIAGPGLAWTYGIAVAAAVCTAVTLRGLPKLPPAATGEEQRHPLHAMAEGLRYVVRTPVVFGLMVIDLFPMLLAMPNALFPAVAAERFGGDPAVTGLFYTAPAIGAMVAALTSGWTGSLRRPGWVLCGAIALWGLGVAGFGLSSAVWLAVVLLAVAGFGDSVSEILRRALIQAHTPDALQGRVSSLWLSQATVGSAAGNTVSGFAGRFLGTGVTLVGGGVLCVAGALGTTLSVRGLRTVRTDVPAEK</sequence>
<feature type="transmembrane region" description="Helical" evidence="7">
    <location>
        <begin position="86"/>
        <end position="103"/>
    </location>
</feature>
<gene>
    <name evidence="9" type="ORF">HNR02_005903</name>
</gene>
<protein>
    <submittedName>
        <fullName evidence="9">ENTS family enterobactin (Siderophore) exporter</fullName>
    </submittedName>
</protein>
<evidence type="ECO:0000256" key="7">
    <source>
        <dbReference type="SAM" id="Phobius"/>
    </source>
</evidence>
<dbReference type="InterPro" id="IPR010290">
    <property type="entry name" value="TM_effector"/>
</dbReference>
<feature type="transmembrane region" description="Helical" evidence="7">
    <location>
        <begin position="109"/>
        <end position="132"/>
    </location>
</feature>
<feature type="transmembrane region" description="Helical" evidence="7">
    <location>
        <begin position="259"/>
        <end position="277"/>
    </location>
</feature>
<comment type="subcellular location">
    <subcellularLocation>
        <location evidence="1">Cell inner membrane</location>
        <topology evidence="1">Multi-pass membrane protein</topology>
    </subcellularLocation>
</comment>
<dbReference type="PRINTS" id="PR01035">
    <property type="entry name" value="TCRTETA"/>
</dbReference>
<evidence type="ECO:0000256" key="5">
    <source>
        <dbReference type="ARBA" id="ARBA00022989"/>
    </source>
</evidence>
<dbReference type="NCBIfam" id="NF007792">
    <property type="entry name" value="PRK10489.1"/>
    <property type="match status" value="1"/>
</dbReference>
<evidence type="ECO:0000256" key="3">
    <source>
        <dbReference type="ARBA" id="ARBA00022475"/>
    </source>
</evidence>
<dbReference type="RefSeq" id="WP_179776852.1">
    <property type="nucleotide sequence ID" value="NZ_JACCFK010000002.1"/>
</dbReference>
<keyword evidence="10" id="KW-1185">Reference proteome</keyword>
<organism evidence="9 10">
    <name type="scientific">Amycolatopsis endophytica</name>
    <dbReference type="NCBI Taxonomy" id="860233"/>
    <lineage>
        <taxon>Bacteria</taxon>
        <taxon>Bacillati</taxon>
        <taxon>Actinomycetota</taxon>
        <taxon>Actinomycetes</taxon>
        <taxon>Pseudonocardiales</taxon>
        <taxon>Pseudonocardiaceae</taxon>
        <taxon>Amycolatopsis</taxon>
    </lineage>
</organism>
<evidence type="ECO:0000256" key="1">
    <source>
        <dbReference type="ARBA" id="ARBA00004429"/>
    </source>
</evidence>
<feature type="transmembrane region" description="Helical" evidence="7">
    <location>
        <begin position="374"/>
        <end position="397"/>
    </location>
</feature>
<comment type="caution">
    <text evidence="9">The sequence shown here is derived from an EMBL/GenBank/DDBJ whole genome shotgun (WGS) entry which is preliminary data.</text>
</comment>
<dbReference type="AlphaFoldDB" id="A0A853BAX2"/>
<dbReference type="GO" id="GO:0005886">
    <property type="term" value="C:plasma membrane"/>
    <property type="evidence" value="ECO:0007669"/>
    <property type="project" value="UniProtKB-SubCell"/>
</dbReference>
<feature type="transmembrane region" description="Helical" evidence="7">
    <location>
        <begin position="289"/>
        <end position="322"/>
    </location>
</feature>
<dbReference type="InterPro" id="IPR020846">
    <property type="entry name" value="MFS_dom"/>
</dbReference>
<name>A0A853BAX2_9PSEU</name>
<keyword evidence="2" id="KW-0813">Transport</keyword>
<keyword evidence="3" id="KW-1003">Cell membrane</keyword>